<feature type="disulfide bond" evidence="17">
    <location>
        <begin position="25"/>
        <end position="40"/>
    </location>
</feature>
<evidence type="ECO:0000256" key="9">
    <source>
        <dbReference type="ARBA" id="ARBA00023157"/>
    </source>
</evidence>
<keyword evidence="11" id="KW-0325">Glycoprotein</keyword>
<evidence type="ECO:0000256" key="11">
    <source>
        <dbReference type="ARBA" id="ARBA00023180"/>
    </source>
</evidence>
<dbReference type="InterPro" id="IPR006045">
    <property type="entry name" value="Cupin_1"/>
</dbReference>
<evidence type="ECO:0000256" key="10">
    <source>
        <dbReference type="ARBA" id="ARBA00023170"/>
    </source>
</evidence>
<feature type="signal peptide" evidence="18">
    <location>
        <begin position="1"/>
        <end position="18"/>
    </location>
</feature>
<comment type="function">
    <text evidence="14">Probable receptor for the plant growth-promoting hormone auxin.</text>
</comment>
<dbReference type="OMA" id="FAGYACK"/>
<keyword evidence="5 18" id="KW-0052">Apoplast</keyword>
<evidence type="ECO:0000256" key="3">
    <source>
        <dbReference type="ARBA" id="ARBA00007456"/>
    </source>
</evidence>
<evidence type="ECO:0000256" key="8">
    <source>
        <dbReference type="ARBA" id="ARBA00022729"/>
    </source>
</evidence>
<feature type="binding site" evidence="16">
    <location>
        <position position="102"/>
    </location>
    <ligand>
        <name>Mn(2+)</name>
        <dbReference type="ChEBI" id="CHEBI:29035"/>
    </ligand>
</feature>
<evidence type="ECO:0000256" key="4">
    <source>
        <dbReference type="ARBA" id="ARBA00022512"/>
    </source>
</evidence>
<gene>
    <name evidence="20" type="ORF">RchiOBHm_Chr7g0190841</name>
</gene>
<comment type="caution">
    <text evidence="20">The sequence shown here is derived from an EMBL/GenBank/DDBJ whole genome shotgun (WGS) entry which is preliminary data.</text>
</comment>
<evidence type="ECO:0000256" key="6">
    <source>
        <dbReference type="ARBA" id="ARBA00022525"/>
    </source>
</evidence>
<keyword evidence="13" id="KW-0927">Auxin signaling pathway</keyword>
<evidence type="ECO:0000313" key="20">
    <source>
        <dbReference type="EMBL" id="PRQ17049.1"/>
    </source>
</evidence>
<dbReference type="GO" id="GO:0048046">
    <property type="term" value="C:apoplast"/>
    <property type="evidence" value="ECO:0007669"/>
    <property type="project" value="UniProtKB-SubCell"/>
</dbReference>
<feature type="binding site" evidence="15">
    <location>
        <position position="104"/>
    </location>
    <ligand>
        <name>oxalate</name>
        <dbReference type="ChEBI" id="CHEBI:30623"/>
    </ligand>
</feature>
<keyword evidence="7 15" id="KW-0479">Metal-binding</keyword>
<evidence type="ECO:0000256" key="15">
    <source>
        <dbReference type="PIRSR" id="PIRSR601929-1"/>
    </source>
</evidence>
<organism evidence="20 21">
    <name type="scientific">Rosa chinensis</name>
    <name type="common">China rose</name>
    <dbReference type="NCBI Taxonomy" id="74649"/>
    <lineage>
        <taxon>Eukaryota</taxon>
        <taxon>Viridiplantae</taxon>
        <taxon>Streptophyta</taxon>
        <taxon>Embryophyta</taxon>
        <taxon>Tracheophyta</taxon>
        <taxon>Spermatophyta</taxon>
        <taxon>Magnoliopsida</taxon>
        <taxon>eudicotyledons</taxon>
        <taxon>Gunneridae</taxon>
        <taxon>Pentapetalae</taxon>
        <taxon>rosids</taxon>
        <taxon>fabids</taxon>
        <taxon>Rosales</taxon>
        <taxon>Rosaceae</taxon>
        <taxon>Rosoideae</taxon>
        <taxon>Rosoideae incertae sedis</taxon>
        <taxon>Rosa</taxon>
    </lineage>
</organism>
<dbReference type="Pfam" id="PF00190">
    <property type="entry name" value="Cupin_1"/>
    <property type="match status" value="1"/>
</dbReference>
<evidence type="ECO:0000256" key="2">
    <source>
        <dbReference type="ARBA" id="ARBA00004271"/>
    </source>
</evidence>
<dbReference type="OrthoDB" id="1921208at2759"/>
<evidence type="ECO:0000256" key="14">
    <source>
        <dbReference type="ARBA" id="ARBA00060231"/>
    </source>
</evidence>
<evidence type="ECO:0000256" key="16">
    <source>
        <dbReference type="PIRSR" id="PIRSR601929-2"/>
    </source>
</evidence>
<dbReference type="Proteomes" id="UP000238479">
    <property type="component" value="Chromosome 7"/>
</dbReference>
<accession>A0A2P6P535</accession>
<dbReference type="EMBL" id="PDCK01000045">
    <property type="protein sequence ID" value="PRQ17049.1"/>
    <property type="molecule type" value="Genomic_DNA"/>
</dbReference>
<dbReference type="SUPFAM" id="SSF51182">
    <property type="entry name" value="RmlC-like cupins"/>
    <property type="match status" value="1"/>
</dbReference>
<comment type="similarity">
    <text evidence="3 18">Belongs to the germin family.</text>
</comment>
<name>A0A2P6P535_ROSCH</name>
<dbReference type="AlphaFoldDB" id="A0A2P6P535"/>
<dbReference type="InterPro" id="IPR011051">
    <property type="entry name" value="RmlC_Cupin_sf"/>
</dbReference>
<keyword evidence="12 15" id="KW-0464">Manganese</keyword>
<dbReference type="CDD" id="cd02241">
    <property type="entry name" value="cupin_OxOx"/>
    <property type="match status" value="1"/>
</dbReference>
<feature type="domain" description="Cupin type-1" evidence="19">
    <location>
        <begin position="54"/>
        <end position="201"/>
    </location>
</feature>
<protein>
    <recommendedName>
        <fullName evidence="18">Germin-like protein</fullName>
    </recommendedName>
</protein>
<dbReference type="InterPro" id="IPR001929">
    <property type="entry name" value="Germin"/>
</dbReference>
<evidence type="ECO:0000256" key="17">
    <source>
        <dbReference type="PIRSR" id="PIRSR601929-3"/>
    </source>
</evidence>
<evidence type="ECO:0000256" key="12">
    <source>
        <dbReference type="ARBA" id="ARBA00023211"/>
    </source>
</evidence>
<evidence type="ECO:0000256" key="18">
    <source>
        <dbReference type="RuleBase" id="RU366015"/>
    </source>
</evidence>
<dbReference type="SMART" id="SM00835">
    <property type="entry name" value="Cupin_1"/>
    <property type="match status" value="1"/>
</dbReference>
<dbReference type="GO" id="GO:0009734">
    <property type="term" value="P:auxin-activated signaling pathway"/>
    <property type="evidence" value="ECO:0007669"/>
    <property type="project" value="UniProtKB-KW"/>
</dbReference>
<evidence type="ECO:0000313" key="21">
    <source>
        <dbReference type="Proteomes" id="UP000238479"/>
    </source>
</evidence>
<feature type="chain" id="PRO_5019611955" description="Germin-like protein" evidence="18">
    <location>
        <begin position="19"/>
        <end position="211"/>
    </location>
</feature>
<evidence type="ECO:0000256" key="5">
    <source>
        <dbReference type="ARBA" id="ARBA00022523"/>
    </source>
</evidence>
<dbReference type="Gene3D" id="2.60.120.10">
    <property type="entry name" value="Jelly Rolls"/>
    <property type="match status" value="1"/>
</dbReference>
<dbReference type="PRINTS" id="PR00325">
    <property type="entry name" value="GERMIN"/>
</dbReference>
<evidence type="ECO:0000256" key="7">
    <source>
        <dbReference type="ARBA" id="ARBA00022723"/>
    </source>
</evidence>
<dbReference type="InterPro" id="IPR014710">
    <property type="entry name" value="RmlC-like_jellyroll"/>
</dbReference>
<dbReference type="PANTHER" id="PTHR31238">
    <property type="entry name" value="GERMIN-LIKE PROTEIN SUBFAMILY 3 MEMBER 3"/>
    <property type="match status" value="1"/>
</dbReference>
<keyword evidence="9 17" id="KW-1015">Disulfide bond</keyword>
<comment type="subcellular location">
    <subcellularLocation>
        <location evidence="1">Secreted</location>
        <location evidence="1">Cell wall</location>
    </subcellularLocation>
    <subcellularLocation>
        <location evidence="2 18">Secreted</location>
        <location evidence="2 18">Extracellular space</location>
        <location evidence="2 18">Apoplast</location>
    </subcellularLocation>
</comment>
<keyword evidence="4" id="KW-0134">Cell wall</keyword>
<keyword evidence="8 18" id="KW-0732">Signal</keyword>
<reference evidence="20 21" key="1">
    <citation type="journal article" date="2018" name="Nat. Genet.">
        <title>The Rosa genome provides new insights in the design of modern roses.</title>
        <authorList>
            <person name="Bendahmane M."/>
        </authorList>
    </citation>
    <scope>NUCLEOTIDE SEQUENCE [LARGE SCALE GENOMIC DNA]</scope>
    <source>
        <strain evidence="21">cv. Old Blush</strain>
    </source>
</reference>
<dbReference type="GO" id="GO:0030145">
    <property type="term" value="F:manganese ion binding"/>
    <property type="evidence" value="ECO:0007669"/>
    <property type="project" value="UniProtKB-UniRule"/>
</dbReference>
<feature type="binding site" evidence="16">
    <location>
        <position position="149"/>
    </location>
    <ligand>
        <name>Mn(2+)</name>
        <dbReference type="ChEBI" id="CHEBI:29035"/>
    </ligand>
</feature>
<feature type="binding site" evidence="16">
    <location>
        <position position="109"/>
    </location>
    <ligand>
        <name>Mn(2+)</name>
        <dbReference type="ChEBI" id="CHEBI:29035"/>
    </ligand>
</feature>
<sequence length="211" mass="22392">MISPIFFVFSLILSSSYASHVQDFCVADYTAPQGFAGYACKDPAKVTVDDFVFSGLKVPSDTTNINKSGFTAAVAPVFPALNGLGVSVALATLAVDGVSPLHSHRGATEVIVILEGSDIVAGFIASSNKVYTKTLNKGDAIVFPQGLYHFFWNKGKTPASIFVSFSSENPGVQVLENALFQSDFPTEIIAKTTLLDVAQIKKLKGVFNGTN</sequence>
<feature type="binding site" evidence="16">
    <location>
        <position position="104"/>
    </location>
    <ligand>
        <name>Mn(2+)</name>
        <dbReference type="ChEBI" id="CHEBI:29035"/>
    </ligand>
</feature>
<evidence type="ECO:0000256" key="1">
    <source>
        <dbReference type="ARBA" id="ARBA00004191"/>
    </source>
</evidence>
<evidence type="ECO:0000256" key="13">
    <source>
        <dbReference type="ARBA" id="ARBA00023294"/>
    </source>
</evidence>
<keyword evidence="10" id="KW-0675">Receptor</keyword>
<dbReference type="Gramene" id="PRQ17049">
    <property type="protein sequence ID" value="PRQ17049"/>
    <property type="gene ID" value="RchiOBHm_Chr7g0190841"/>
</dbReference>
<proteinExistence type="inferred from homology"/>
<feature type="binding site" evidence="15">
    <location>
        <position position="109"/>
    </location>
    <ligand>
        <name>oxalate</name>
        <dbReference type="ChEBI" id="CHEBI:30623"/>
    </ligand>
</feature>
<evidence type="ECO:0000259" key="19">
    <source>
        <dbReference type="SMART" id="SM00835"/>
    </source>
</evidence>
<keyword evidence="6 18" id="KW-0964">Secreted</keyword>
<dbReference type="FunFam" id="2.60.120.10:FF:000047">
    <property type="entry name" value="Auxin-binding protein ABP19a"/>
    <property type="match status" value="1"/>
</dbReference>
<keyword evidence="21" id="KW-1185">Reference proteome</keyword>